<protein>
    <recommendedName>
        <fullName evidence="1">DUF7746 domain-containing protein</fullName>
    </recommendedName>
</protein>
<reference evidence="3" key="1">
    <citation type="submission" date="2024-07" db="EMBL/GenBank/DDBJ databases">
        <title>Two chromosome-level genome assemblies of Korean endemic species Abeliophyllum distichum and Forsythia ovata (Oleaceae).</title>
        <authorList>
            <person name="Jang H."/>
        </authorList>
    </citation>
    <scope>NUCLEOTIDE SEQUENCE [LARGE SCALE GENOMIC DNA]</scope>
</reference>
<accession>A0ABD1TXG2</accession>
<dbReference type="EMBL" id="JBFOLK010000004">
    <property type="protein sequence ID" value="KAL2517422.1"/>
    <property type="molecule type" value="Genomic_DNA"/>
</dbReference>
<evidence type="ECO:0000259" key="1">
    <source>
        <dbReference type="Pfam" id="PF24925"/>
    </source>
</evidence>
<dbReference type="PANTHER" id="PTHR33054:SF9">
    <property type="entry name" value="CCHC-TYPE DOMAIN-CONTAINING PROTEIN"/>
    <property type="match status" value="1"/>
</dbReference>
<dbReference type="Pfam" id="PF24925">
    <property type="entry name" value="DUF7746"/>
    <property type="match status" value="1"/>
</dbReference>
<evidence type="ECO:0000313" key="3">
    <source>
        <dbReference type="Proteomes" id="UP001604336"/>
    </source>
</evidence>
<proteinExistence type="predicted"/>
<dbReference type="InterPro" id="IPR056648">
    <property type="entry name" value="DUF7746"/>
</dbReference>
<evidence type="ECO:0000313" key="2">
    <source>
        <dbReference type="EMBL" id="KAL2517422.1"/>
    </source>
</evidence>
<dbReference type="PANTHER" id="PTHR33054">
    <property type="entry name" value="CCHC-TYPE DOMAIN-CONTAINING PROTEIN"/>
    <property type="match status" value="1"/>
</dbReference>
<name>A0ABD1TXG2_9LAMI</name>
<dbReference type="Proteomes" id="UP001604336">
    <property type="component" value="Unassembled WGS sequence"/>
</dbReference>
<organism evidence="2 3">
    <name type="scientific">Abeliophyllum distichum</name>
    <dbReference type="NCBI Taxonomy" id="126358"/>
    <lineage>
        <taxon>Eukaryota</taxon>
        <taxon>Viridiplantae</taxon>
        <taxon>Streptophyta</taxon>
        <taxon>Embryophyta</taxon>
        <taxon>Tracheophyta</taxon>
        <taxon>Spermatophyta</taxon>
        <taxon>Magnoliopsida</taxon>
        <taxon>eudicotyledons</taxon>
        <taxon>Gunneridae</taxon>
        <taxon>Pentapetalae</taxon>
        <taxon>asterids</taxon>
        <taxon>lamiids</taxon>
        <taxon>Lamiales</taxon>
        <taxon>Oleaceae</taxon>
        <taxon>Forsythieae</taxon>
        <taxon>Abeliophyllum</taxon>
    </lineage>
</organism>
<gene>
    <name evidence="2" type="ORF">Adt_13669</name>
</gene>
<dbReference type="AlphaFoldDB" id="A0ABD1TXG2"/>
<keyword evidence="3" id="KW-1185">Reference proteome</keyword>
<feature type="domain" description="DUF7746" evidence="1">
    <location>
        <begin position="62"/>
        <end position="139"/>
    </location>
</feature>
<comment type="caution">
    <text evidence="2">The sequence shown here is derived from an EMBL/GenBank/DDBJ whole genome shotgun (WGS) entry which is preliminary data.</text>
</comment>
<sequence>MEKSSELLMNLTCPKLQEQFEELKINKLKDKSFARHPLPHFYPRPTFPDMLLEEPRPPQKSFSGLEVIVWDIDGMTEHQIMQVISEMSMASSAYSAKGNNDKEATVNIYNGFSGQLKNWWFNYLSSDERDKILNAVKKEGDSHLDHSK</sequence>